<feature type="domain" description="Cyclin-D1-binding protein 1-like N-terminal" evidence="7">
    <location>
        <begin position="49"/>
        <end position="191"/>
    </location>
</feature>
<evidence type="ECO:0000256" key="1">
    <source>
        <dbReference type="ARBA" id="ARBA00004123"/>
    </source>
</evidence>
<dbReference type="Pfam" id="PF13324">
    <property type="entry name" value="GCIP_N"/>
    <property type="match status" value="1"/>
</dbReference>
<dbReference type="GO" id="GO:0005737">
    <property type="term" value="C:cytoplasm"/>
    <property type="evidence" value="ECO:0007669"/>
    <property type="project" value="UniProtKB-SubCell"/>
</dbReference>
<reference evidence="10" key="2">
    <citation type="submission" date="2015-01" db="EMBL/GenBank/DDBJ databases">
        <title>Evolutionary Origins and Diversification of the Mycorrhizal Mutualists.</title>
        <authorList>
            <consortium name="DOE Joint Genome Institute"/>
            <consortium name="Mycorrhizal Genomics Consortium"/>
            <person name="Kohler A."/>
            <person name="Kuo A."/>
            <person name="Nagy L.G."/>
            <person name="Floudas D."/>
            <person name="Copeland A."/>
            <person name="Barry K.W."/>
            <person name="Cichocki N."/>
            <person name="Veneault-Fourrey C."/>
            <person name="LaButti K."/>
            <person name="Lindquist E.A."/>
            <person name="Lipzen A."/>
            <person name="Lundell T."/>
            <person name="Morin E."/>
            <person name="Murat C."/>
            <person name="Riley R."/>
            <person name="Ohm R."/>
            <person name="Sun H."/>
            <person name="Tunlid A."/>
            <person name="Henrissat B."/>
            <person name="Grigoriev I.V."/>
            <person name="Hibbett D.S."/>
            <person name="Martin F."/>
        </authorList>
    </citation>
    <scope>NUCLEOTIDE SEQUENCE [LARGE SCALE GENOMIC DNA]</scope>
    <source>
        <strain evidence="10">LaAM-08-1</strain>
    </source>
</reference>
<accession>A0A0C9X8T2</accession>
<keyword evidence="5" id="KW-0539">Nucleus</keyword>
<evidence type="ECO:0000313" key="9">
    <source>
        <dbReference type="EMBL" id="KIK08630.1"/>
    </source>
</evidence>
<dbReference type="Pfam" id="PF20936">
    <property type="entry name" value="GCIP_C"/>
    <property type="match status" value="1"/>
</dbReference>
<comment type="subcellular location">
    <subcellularLocation>
        <location evidence="2">Cytoplasm</location>
    </subcellularLocation>
    <subcellularLocation>
        <location evidence="1">Nucleus</location>
    </subcellularLocation>
</comment>
<dbReference type="OrthoDB" id="41588at2759"/>
<keyword evidence="10" id="KW-1185">Reference proteome</keyword>
<dbReference type="InterPro" id="IPR049317">
    <property type="entry name" value="GCIP-like_N"/>
</dbReference>
<evidence type="ECO:0000256" key="6">
    <source>
        <dbReference type="ARBA" id="ARBA00023306"/>
    </source>
</evidence>
<dbReference type="Gene3D" id="1.20.1410.10">
    <property type="entry name" value="I/LWEQ domain"/>
    <property type="match status" value="1"/>
</dbReference>
<sequence>MISSSQQKSIFALNLVLENCDAALAVLPHNVNPEPSSHSFSVLHKDFLSILSLLHASTTKVALTLNPASPEYTASIAPLTDTSNNISRLVHCLGMIYRRHGEALFKEIASAAQHIVAAVKSFVQSLLAIHNATLNSFEGAASGDYILRTGAVHEAIERERALSNNNYDAVRKVWQRDYDSLIDGLDEIQEMCKPSDNTQDLDDGWDDLGLGSNAKLSPLELQRTEKVLTLIKLSTLLHQRTIKKLLTPPKLPPIIRKDINALLDTLALSSPSLLAASDELISTMYPPQSQEAVAENLALFDTVMTEIRPLVISLEAEQEVEVGMSHLSLSDGSGNAKSKKTWFSTCFEQIELSRRTVEDTLKENI</sequence>
<dbReference type="AlphaFoldDB" id="A0A0C9X8T2"/>
<dbReference type="HOGENOM" id="CLU_059613_0_0_1"/>
<evidence type="ECO:0000256" key="3">
    <source>
        <dbReference type="ARBA" id="ARBA00008940"/>
    </source>
</evidence>
<evidence type="ECO:0000313" key="10">
    <source>
        <dbReference type="Proteomes" id="UP000054477"/>
    </source>
</evidence>
<protein>
    <submittedName>
        <fullName evidence="9">Uncharacterized protein</fullName>
    </submittedName>
</protein>
<dbReference type="STRING" id="1095629.A0A0C9X8T2"/>
<reference evidence="9 10" key="1">
    <citation type="submission" date="2014-04" db="EMBL/GenBank/DDBJ databases">
        <authorList>
            <consortium name="DOE Joint Genome Institute"/>
            <person name="Kuo A."/>
            <person name="Kohler A."/>
            <person name="Nagy L.G."/>
            <person name="Floudas D."/>
            <person name="Copeland A."/>
            <person name="Barry K.W."/>
            <person name="Cichocki N."/>
            <person name="Veneault-Fourrey C."/>
            <person name="LaButti K."/>
            <person name="Lindquist E.A."/>
            <person name="Lipzen A."/>
            <person name="Lundell T."/>
            <person name="Morin E."/>
            <person name="Murat C."/>
            <person name="Sun H."/>
            <person name="Tunlid A."/>
            <person name="Henrissat B."/>
            <person name="Grigoriev I.V."/>
            <person name="Hibbett D.S."/>
            <person name="Martin F."/>
            <person name="Nordberg H.P."/>
            <person name="Cantor M.N."/>
            <person name="Hua S.X."/>
        </authorList>
    </citation>
    <scope>NUCLEOTIDE SEQUENCE [LARGE SCALE GENOMIC DNA]</scope>
    <source>
        <strain evidence="9 10">LaAM-08-1</strain>
    </source>
</reference>
<dbReference type="Gene3D" id="1.20.1420.10">
    <property type="entry name" value="Talin, central domain"/>
    <property type="match status" value="1"/>
</dbReference>
<dbReference type="GO" id="GO:0005634">
    <property type="term" value="C:nucleus"/>
    <property type="evidence" value="ECO:0007669"/>
    <property type="project" value="UniProtKB-SubCell"/>
</dbReference>
<comment type="similarity">
    <text evidence="3">Belongs to the CCNDBP1 family.</text>
</comment>
<evidence type="ECO:0000256" key="5">
    <source>
        <dbReference type="ARBA" id="ARBA00023242"/>
    </source>
</evidence>
<dbReference type="EMBL" id="KN838541">
    <property type="protein sequence ID" value="KIK08630.1"/>
    <property type="molecule type" value="Genomic_DNA"/>
</dbReference>
<dbReference type="PANTHER" id="PTHR15492:SF1">
    <property type="entry name" value="CYCLIN-D1-BINDING PROTEIN 1"/>
    <property type="match status" value="1"/>
</dbReference>
<dbReference type="InterPro" id="IPR026907">
    <property type="entry name" value="GCIP-like"/>
</dbReference>
<keyword evidence="4" id="KW-0963">Cytoplasm</keyword>
<proteinExistence type="inferred from homology"/>
<dbReference type="PANTHER" id="PTHR15492">
    <property type="entry name" value="CYCLIN D1-BINDING PROTEIN 1"/>
    <property type="match status" value="1"/>
</dbReference>
<evidence type="ECO:0000259" key="8">
    <source>
        <dbReference type="Pfam" id="PF20936"/>
    </source>
</evidence>
<evidence type="ECO:0000256" key="4">
    <source>
        <dbReference type="ARBA" id="ARBA00022490"/>
    </source>
</evidence>
<feature type="domain" description="Cyclin-D1-binding protein 1-like C-terminal" evidence="8">
    <location>
        <begin position="201"/>
        <end position="307"/>
    </location>
</feature>
<evidence type="ECO:0000256" key="2">
    <source>
        <dbReference type="ARBA" id="ARBA00004496"/>
    </source>
</evidence>
<gene>
    <name evidence="9" type="ORF">K443DRAFT_1286</name>
</gene>
<organism evidence="9 10">
    <name type="scientific">Laccaria amethystina LaAM-08-1</name>
    <dbReference type="NCBI Taxonomy" id="1095629"/>
    <lineage>
        <taxon>Eukaryota</taxon>
        <taxon>Fungi</taxon>
        <taxon>Dikarya</taxon>
        <taxon>Basidiomycota</taxon>
        <taxon>Agaricomycotina</taxon>
        <taxon>Agaricomycetes</taxon>
        <taxon>Agaricomycetidae</taxon>
        <taxon>Agaricales</taxon>
        <taxon>Agaricineae</taxon>
        <taxon>Hydnangiaceae</taxon>
        <taxon>Laccaria</taxon>
    </lineage>
</organism>
<evidence type="ECO:0000259" key="7">
    <source>
        <dbReference type="Pfam" id="PF13324"/>
    </source>
</evidence>
<dbReference type="InterPro" id="IPR049318">
    <property type="entry name" value="GCIP_C"/>
</dbReference>
<dbReference type="Proteomes" id="UP000054477">
    <property type="component" value="Unassembled WGS sequence"/>
</dbReference>
<name>A0A0C9X8T2_9AGAR</name>
<keyword evidence="6" id="KW-0131">Cell cycle</keyword>